<comment type="caution">
    <text evidence="6">The sequence shown here is derived from an EMBL/GenBank/DDBJ whole genome shotgun (WGS) entry which is preliminary data.</text>
</comment>
<feature type="domain" description="OmpA-like" evidence="5">
    <location>
        <begin position="203"/>
        <end position="324"/>
    </location>
</feature>
<evidence type="ECO:0000256" key="3">
    <source>
        <dbReference type="ARBA" id="ARBA00023237"/>
    </source>
</evidence>
<dbReference type="EMBL" id="JACHXL010000001">
    <property type="protein sequence ID" value="MBB3105934.1"/>
    <property type="molecule type" value="Genomic_DNA"/>
</dbReference>
<dbReference type="InterPro" id="IPR050330">
    <property type="entry name" value="Bact_OuterMem_StrucFunc"/>
</dbReference>
<evidence type="ECO:0000313" key="7">
    <source>
        <dbReference type="Proteomes" id="UP000588111"/>
    </source>
</evidence>
<accession>A0A839TCY6</accession>
<organism evidence="6 7">
    <name type="scientific">Psychrobacter luti</name>
    <dbReference type="NCBI Taxonomy" id="198481"/>
    <lineage>
        <taxon>Bacteria</taxon>
        <taxon>Pseudomonadati</taxon>
        <taxon>Pseudomonadota</taxon>
        <taxon>Gammaproteobacteria</taxon>
        <taxon>Moraxellales</taxon>
        <taxon>Moraxellaceae</taxon>
        <taxon>Psychrobacter</taxon>
    </lineage>
</organism>
<dbReference type="Proteomes" id="UP000588111">
    <property type="component" value="Unassembled WGS sequence"/>
</dbReference>
<dbReference type="PANTHER" id="PTHR30329">
    <property type="entry name" value="STATOR ELEMENT OF FLAGELLAR MOTOR COMPLEX"/>
    <property type="match status" value="1"/>
</dbReference>
<dbReference type="InterPro" id="IPR036737">
    <property type="entry name" value="OmpA-like_sf"/>
</dbReference>
<sequence length="325" mass="36774">MLNKFFLISSTIFITTSLIGCQTIKSDHSVSLDDGIRKVNQVIWDKTGDVFNRPDDKALQKNESRVVFFRTTDIDEPRSVVNIGIGSDEDFQVSLQEDHYSDVIICDGEEAIQVKFLDNQTGKVLSETKYYNFHPQTTTYLQIALSQNSNPIIEKISNKDVSLLDGSVRQTHQISRALSACKMSGQVVLQEPIKASPQNQNLQDENINIENPVQFNVFFDFDSKDVKEINYSELDAIANFLQSYPKTNLVLEGHTDSKGPKNYNLKLSQSRAKNVKDILVDRYGLEAMRLSVIGYGETMPIDTNDTVQGRQNNRRVVVVIRQVNN</sequence>
<dbReference type="PROSITE" id="PS51123">
    <property type="entry name" value="OMPA_2"/>
    <property type="match status" value="1"/>
</dbReference>
<keyword evidence="3" id="KW-0998">Cell outer membrane</keyword>
<comment type="subcellular location">
    <subcellularLocation>
        <location evidence="1">Cell outer membrane</location>
    </subcellularLocation>
</comment>
<dbReference type="CDD" id="cd07185">
    <property type="entry name" value="OmpA_C-like"/>
    <property type="match status" value="1"/>
</dbReference>
<dbReference type="RefSeq" id="WP_183618323.1">
    <property type="nucleotide sequence ID" value="NZ_CAJHAH010000002.1"/>
</dbReference>
<evidence type="ECO:0000256" key="1">
    <source>
        <dbReference type="ARBA" id="ARBA00004442"/>
    </source>
</evidence>
<dbReference type="PRINTS" id="PR01021">
    <property type="entry name" value="OMPADOMAIN"/>
</dbReference>
<dbReference type="Gene3D" id="3.30.1330.60">
    <property type="entry name" value="OmpA-like domain"/>
    <property type="match status" value="1"/>
</dbReference>
<reference evidence="6 7" key="1">
    <citation type="submission" date="2020-08" db="EMBL/GenBank/DDBJ databases">
        <title>Genomic Encyclopedia of Type Strains, Phase III (KMG-III): the genomes of soil and plant-associated and newly described type strains.</title>
        <authorList>
            <person name="Whitman W."/>
        </authorList>
    </citation>
    <scope>NUCLEOTIDE SEQUENCE [LARGE SCALE GENOMIC DNA]</scope>
    <source>
        <strain evidence="6 7">CECT 5885</strain>
    </source>
</reference>
<proteinExistence type="predicted"/>
<dbReference type="GO" id="GO:0009279">
    <property type="term" value="C:cell outer membrane"/>
    <property type="evidence" value="ECO:0007669"/>
    <property type="project" value="UniProtKB-SubCell"/>
</dbReference>
<evidence type="ECO:0000256" key="4">
    <source>
        <dbReference type="PROSITE-ProRule" id="PRU00473"/>
    </source>
</evidence>
<evidence type="ECO:0000259" key="5">
    <source>
        <dbReference type="PROSITE" id="PS51123"/>
    </source>
</evidence>
<name>A0A839TCY6_9GAMM</name>
<evidence type="ECO:0000313" key="6">
    <source>
        <dbReference type="EMBL" id="MBB3105934.1"/>
    </source>
</evidence>
<keyword evidence="7" id="KW-1185">Reference proteome</keyword>
<dbReference type="PANTHER" id="PTHR30329:SF21">
    <property type="entry name" value="LIPOPROTEIN YIAD-RELATED"/>
    <property type="match status" value="1"/>
</dbReference>
<protein>
    <submittedName>
        <fullName evidence="6">Outer membrane protein OmpA-like peptidoglycan-associated protein</fullName>
    </submittedName>
</protein>
<gene>
    <name evidence="6" type="ORF">FHS24_000425</name>
</gene>
<dbReference type="PROSITE" id="PS51257">
    <property type="entry name" value="PROKAR_LIPOPROTEIN"/>
    <property type="match status" value="1"/>
</dbReference>
<keyword evidence="2 4" id="KW-0472">Membrane</keyword>
<dbReference type="SUPFAM" id="SSF103088">
    <property type="entry name" value="OmpA-like"/>
    <property type="match status" value="1"/>
</dbReference>
<dbReference type="AlphaFoldDB" id="A0A839TCY6"/>
<evidence type="ECO:0000256" key="2">
    <source>
        <dbReference type="ARBA" id="ARBA00023136"/>
    </source>
</evidence>
<dbReference type="InterPro" id="IPR006664">
    <property type="entry name" value="OMP_bac"/>
</dbReference>
<dbReference type="Pfam" id="PF00691">
    <property type="entry name" value="OmpA"/>
    <property type="match status" value="1"/>
</dbReference>
<dbReference type="InterPro" id="IPR006665">
    <property type="entry name" value="OmpA-like"/>
</dbReference>